<dbReference type="InterPro" id="IPR000889">
    <property type="entry name" value="Glutathione_peroxidase"/>
</dbReference>
<keyword evidence="4 8" id="KW-0560">Oxidoreductase</keyword>
<proteinExistence type="inferred from homology"/>
<dbReference type="AlphaFoldDB" id="A0A376B5V9"/>
<dbReference type="PROSITE" id="PS00460">
    <property type="entry name" value="GLUTATHIONE_PEROXID_1"/>
    <property type="match status" value="1"/>
</dbReference>
<keyword evidence="3" id="KW-0049">Antioxidant</keyword>
<evidence type="ECO:0000256" key="2">
    <source>
        <dbReference type="ARBA" id="ARBA00022559"/>
    </source>
</evidence>
<keyword evidence="10" id="KW-1185">Reference proteome</keyword>
<dbReference type="EMBL" id="UFAJ01000253">
    <property type="protein sequence ID" value="SSD60021.1"/>
    <property type="molecule type" value="Genomic_DNA"/>
</dbReference>
<dbReference type="PROSITE" id="PS51355">
    <property type="entry name" value="GLUTATHIONE_PEROXID_3"/>
    <property type="match status" value="1"/>
</dbReference>
<gene>
    <name evidence="9" type="ORF">SCODWIG_01782</name>
</gene>
<sequence length="159" mass="18216">MSDFYKLIPIDSKSEPFPFSQLENKVVLIVNVASKCGFTPQYEELEELYKKYHEKGLEILGFPCSQFGEQELDTQEEIINFCKLNYGVTFPILQKIKVNGVDADPVYTYLKAQKPGLLGFRGIKWNFEKFLIDKKGIVFKRYSSVVKPTSIESDIAALL</sequence>
<dbReference type="InterPro" id="IPR036249">
    <property type="entry name" value="Thioredoxin-like_sf"/>
</dbReference>
<dbReference type="GO" id="GO:0034599">
    <property type="term" value="P:cellular response to oxidative stress"/>
    <property type="evidence" value="ECO:0007669"/>
    <property type="project" value="TreeGrafter"/>
</dbReference>
<evidence type="ECO:0000256" key="1">
    <source>
        <dbReference type="ARBA" id="ARBA00006926"/>
    </source>
</evidence>
<keyword evidence="2 8" id="KW-0575">Peroxidase</keyword>
<comment type="similarity">
    <text evidence="1 8">Belongs to the glutathione peroxidase family.</text>
</comment>
<evidence type="ECO:0000313" key="9">
    <source>
        <dbReference type="EMBL" id="SSD60021.1"/>
    </source>
</evidence>
<dbReference type="FunFam" id="3.40.30.10:FF:000010">
    <property type="entry name" value="Glutathione peroxidase"/>
    <property type="match status" value="1"/>
</dbReference>
<dbReference type="SUPFAM" id="SSF52833">
    <property type="entry name" value="Thioredoxin-like"/>
    <property type="match status" value="1"/>
</dbReference>
<dbReference type="PANTHER" id="PTHR11592">
    <property type="entry name" value="GLUTATHIONE PEROXIDASE"/>
    <property type="match status" value="1"/>
</dbReference>
<name>A0A376B5V9_9ASCO</name>
<evidence type="ECO:0000256" key="8">
    <source>
        <dbReference type="RuleBase" id="RU000499"/>
    </source>
</evidence>
<dbReference type="Gene3D" id="3.40.30.10">
    <property type="entry name" value="Glutaredoxin"/>
    <property type="match status" value="1"/>
</dbReference>
<dbReference type="PIRSF" id="PIRSF000303">
    <property type="entry name" value="Glutathion_perox"/>
    <property type="match status" value="1"/>
</dbReference>
<dbReference type="GO" id="GO:0047066">
    <property type="term" value="F:phospholipid-hydroperoxide glutathione peroxidase activity"/>
    <property type="evidence" value="ECO:0007669"/>
    <property type="project" value="UniProtKB-ARBA"/>
</dbReference>
<comment type="catalytic activity">
    <reaction evidence="6">
        <text>a hydroperoxide + [thioredoxin]-dithiol = an alcohol + [thioredoxin]-disulfide + H2O</text>
        <dbReference type="Rhea" id="RHEA:62620"/>
        <dbReference type="Rhea" id="RHEA-COMP:10698"/>
        <dbReference type="Rhea" id="RHEA-COMP:10700"/>
        <dbReference type="ChEBI" id="CHEBI:15377"/>
        <dbReference type="ChEBI" id="CHEBI:29950"/>
        <dbReference type="ChEBI" id="CHEBI:30879"/>
        <dbReference type="ChEBI" id="CHEBI:35924"/>
        <dbReference type="ChEBI" id="CHEBI:50058"/>
        <dbReference type="EC" id="1.11.1.24"/>
    </reaction>
</comment>
<evidence type="ECO:0000256" key="5">
    <source>
        <dbReference type="ARBA" id="ARBA00023284"/>
    </source>
</evidence>
<dbReference type="CDD" id="cd00340">
    <property type="entry name" value="GSH_Peroxidase"/>
    <property type="match status" value="1"/>
</dbReference>
<dbReference type="VEuPathDB" id="FungiDB:SCODWIG_01782"/>
<feature type="active site" evidence="7">
    <location>
        <position position="36"/>
    </location>
</feature>
<evidence type="ECO:0000256" key="7">
    <source>
        <dbReference type="PIRSR" id="PIRSR000303-1"/>
    </source>
</evidence>
<dbReference type="PANTHER" id="PTHR11592:SF78">
    <property type="entry name" value="GLUTATHIONE PEROXIDASE"/>
    <property type="match status" value="1"/>
</dbReference>
<dbReference type="GO" id="GO:0140824">
    <property type="term" value="F:thioredoxin-dependent peroxiredoxin activity"/>
    <property type="evidence" value="ECO:0007669"/>
    <property type="project" value="UniProtKB-EC"/>
</dbReference>
<dbReference type="InterPro" id="IPR029759">
    <property type="entry name" value="GPX_AS"/>
</dbReference>
<dbReference type="Proteomes" id="UP000262825">
    <property type="component" value="Unassembled WGS sequence"/>
</dbReference>
<evidence type="ECO:0000313" key="10">
    <source>
        <dbReference type="Proteomes" id="UP000262825"/>
    </source>
</evidence>
<organism evidence="9 10">
    <name type="scientific">Saccharomycodes ludwigii</name>
    <dbReference type="NCBI Taxonomy" id="36035"/>
    <lineage>
        <taxon>Eukaryota</taxon>
        <taxon>Fungi</taxon>
        <taxon>Dikarya</taxon>
        <taxon>Ascomycota</taxon>
        <taxon>Saccharomycotina</taxon>
        <taxon>Saccharomycetes</taxon>
        <taxon>Saccharomycodales</taxon>
        <taxon>Saccharomycodaceae</taxon>
        <taxon>Saccharomycodes</taxon>
    </lineage>
</organism>
<dbReference type="Pfam" id="PF00255">
    <property type="entry name" value="GSHPx"/>
    <property type="match status" value="1"/>
</dbReference>
<evidence type="ECO:0000256" key="4">
    <source>
        <dbReference type="ARBA" id="ARBA00023002"/>
    </source>
</evidence>
<evidence type="ECO:0000256" key="6">
    <source>
        <dbReference type="ARBA" id="ARBA00049091"/>
    </source>
</evidence>
<keyword evidence="5" id="KW-0676">Redox-active center</keyword>
<reference evidence="10" key="1">
    <citation type="submission" date="2018-06" db="EMBL/GenBank/DDBJ databases">
        <authorList>
            <person name="Guldener U."/>
        </authorList>
    </citation>
    <scope>NUCLEOTIDE SEQUENCE [LARGE SCALE GENOMIC DNA]</scope>
    <source>
        <strain evidence="10">UTAD17</strain>
    </source>
</reference>
<evidence type="ECO:0000256" key="3">
    <source>
        <dbReference type="ARBA" id="ARBA00022862"/>
    </source>
</evidence>
<accession>A0A376B5V9</accession>
<protein>
    <recommendedName>
        <fullName evidence="8">Glutathione peroxidase</fullName>
    </recommendedName>
</protein>
<dbReference type="PRINTS" id="PR01011">
    <property type="entry name" value="GLUTPROXDASE"/>
</dbReference>
<dbReference type="GO" id="GO:0004602">
    <property type="term" value="F:glutathione peroxidase activity"/>
    <property type="evidence" value="ECO:0007669"/>
    <property type="project" value="UniProtKB-ARBA"/>
</dbReference>